<gene>
    <name evidence="2" type="ORF">VIT_00s1306g00020</name>
</gene>
<accession>F6GZF2</accession>
<dbReference type="Proteomes" id="UP000009183">
    <property type="component" value="Unassembled WGS sequence, unordered"/>
</dbReference>
<name>F6GZF2_VITVI</name>
<evidence type="ECO:0000313" key="3">
    <source>
        <dbReference type="Proteomes" id="UP000009183"/>
    </source>
</evidence>
<dbReference type="InParanoid" id="F6GZF2"/>
<dbReference type="HOGENOM" id="CLU_2352888_0_0_1"/>
<sequence length="98" mass="11095">MKDKSVNLKRMVQQLVRPIFSRHFREKSSNNGMSMEQVHSEKGMELPEEPQHSLLIKCALSILVGEKLTSYTENNPKSGAKASFHLINGCISCAFMDR</sequence>
<keyword evidence="3" id="KW-1185">Reference proteome</keyword>
<evidence type="ECO:0000313" key="2">
    <source>
        <dbReference type="EMBL" id="CCB45338.1"/>
    </source>
</evidence>
<feature type="region of interest" description="Disordered" evidence="1">
    <location>
        <begin position="26"/>
        <end position="46"/>
    </location>
</feature>
<proteinExistence type="predicted"/>
<organism evidence="2 3">
    <name type="scientific">Vitis vinifera</name>
    <name type="common">Grape</name>
    <dbReference type="NCBI Taxonomy" id="29760"/>
    <lineage>
        <taxon>Eukaryota</taxon>
        <taxon>Viridiplantae</taxon>
        <taxon>Streptophyta</taxon>
        <taxon>Embryophyta</taxon>
        <taxon>Tracheophyta</taxon>
        <taxon>Spermatophyta</taxon>
        <taxon>Magnoliopsida</taxon>
        <taxon>eudicotyledons</taxon>
        <taxon>Gunneridae</taxon>
        <taxon>Pentapetalae</taxon>
        <taxon>rosids</taxon>
        <taxon>Vitales</taxon>
        <taxon>Vitaceae</taxon>
        <taxon>Viteae</taxon>
        <taxon>Vitis</taxon>
    </lineage>
</organism>
<protein>
    <submittedName>
        <fullName evidence="2">Uncharacterized protein</fullName>
    </submittedName>
</protein>
<dbReference type="AlphaFoldDB" id="F6GZF2"/>
<reference evidence="3" key="1">
    <citation type="journal article" date="2007" name="Nature">
        <title>The grapevine genome sequence suggests ancestral hexaploidization in major angiosperm phyla.</title>
        <authorList>
            <consortium name="The French-Italian Public Consortium for Grapevine Genome Characterization."/>
            <person name="Jaillon O."/>
            <person name="Aury J.-M."/>
            <person name="Noel B."/>
            <person name="Policriti A."/>
            <person name="Clepet C."/>
            <person name="Casagrande A."/>
            <person name="Choisne N."/>
            <person name="Aubourg S."/>
            <person name="Vitulo N."/>
            <person name="Jubin C."/>
            <person name="Vezzi A."/>
            <person name="Legeai F."/>
            <person name="Hugueney P."/>
            <person name="Dasilva C."/>
            <person name="Horner D."/>
            <person name="Mica E."/>
            <person name="Jublot D."/>
            <person name="Poulain J."/>
            <person name="Bruyere C."/>
            <person name="Billault A."/>
            <person name="Segurens B."/>
            <person name="Gouyvenoux M."/>
            <person name="Ugarte E."/>
            <person name="Cattonaro F."/>
            <person name="Anthouard V."/>
            <person name="Vico V."/>
            <person name="Del Fabbro C."/>
            <person name="Alaux M."/>
            <person name="Di Gaspero G."/>
            <person name="Dumas V."/>
            <person name="Felice N."/>
            <person name="Paillard S."/>
            <person name="Juman I."/>
            <person name="Moroldo M."/>
            <person name="Scalabrin S."/>
            <person name="Canaguier A."/>
            <person name="Le Clainche I."/>
            <person name="Malacrida G."/>
            <person name="Durand E."/>
            <person name="Pesole G."/>
            <person name="Laucou V."/>
            <person name="Chatelet P."/>
            <person name="Merdinoglu D."/>
            <person name="Delledonne M."/>
            <person name="Pezzotti M."/>
            <person name="Lecharny A."/>
            <person name="Scarpelli C."/>
            <person name="Artiguenave F."/>
            <person name="Pe M.E."/>
            <person name="Valle G."/>
            <person name="Morgante M."/>
            <person name="Caboche M."/>
            <person name="Adam-Blondon A.-F."/>
            <person name="Weissenbach J."/>
            <person name="Quetier F."/>
            <person name="Wincker P."/>
        </authorList>
    </citation>
    <scope>NUCLEOTIDE SEQUENCE [LARGE SCALE GENOMIC DNA]</scope>
    <source>
        <strain evidence="3">cv. Pinot noir / PN40024</strain>
    </source>
</reference>
<dbReference type="EMBL" id="FN595044">
    <property type="protein sequence ID" value="CCB45338.1"/>
    <property type="molecule type" value="Genomic_DNA"/>
</dbReference>
<feature type="non-terminal residue" evidence="2">
    <location>
        <position position="98"/>
    </location>
</feature>
<dbReference type="PaxDb" id="29760-VIT_00s1306g00020.t01"/>
<evidence type="ECO:0000256" key="1">
    <source>
        <dbReference type="SAM" id="MobiDB-lite"/>
    </source>
</evidence>